<name>A0A918QTD8_9FLAO</name>
<comment type="caution">
    <text evidence="1">The sequence shown here is derived from an EMBL/GenBank/DDBJ whole genome shotgun (WGS) entry which is preliminary data.</text>
</comment>
<dbReference type="AlphaFoldDB" id="A0A918QTD8"/>
<sequence>MKEFQDKLIELLYTNVQVEREEIFSINSDNYTPLHLKKDARIMFPGYFGENFNKGGTIVFGVNPGGGSDKRIQRHPSDNLLYPLLENFKQSKSNKIEIYQTINKEFPEILKSWNLWRIFEPTLQALDNNLKNIAYFNAIPYRTKQDKKPPVFAQRNSFNLLINPMLELIEPKLIICLGKKAGGIVDRFTENIDIITIPRTIGDSYISQEANEILENLRLIRVD</sequence>
<evidence type="ECO:0008006" key="3">
    <source>
        <dbReference type="Google" id="ProtNLM"/>
    </source>
</evidence>
<reference evidence="1" key="1">
    <citation type="journal article" date="2014" name="Int. J. Syst. Evol. Microbiol.">
        <title>Complete genome sequence of Corynebacterium casei LMG S-19264T (=DSM 44701T), isolated from a smear-ripened cheese.</title>
        <authorList>
            <consortium name="US DOE Joint Genome Institute (JGI-PGF)"/>
            <person name="Walter F."/>
            <person name="Albersmeier A."/>
            <person name="Kalinowski J."/>
            <person name="Ruckert C."/>
        </authorList>
    </citation>
    <scope>NUCLEOTIDE SEQUENCE</scope>
    <source>
        <strain evidence="1">KCTC 12710</strain>
    </source>
</reference>
<dbReference type="InterPro" id="IPR036895">
    <property type="entry name" value="Uracil-DNA_glycosylase-like_sf"/>
</dbReference>
<accession>A0A918QTD8</accession>
<gene>
    <name evidence="1" type="ORF">GCM10007028_00050</name>
</gene>
<dbReference type="EMBL" id="BMWZ01000001">
    <property type="protein sequence ID" value="GGZ67215.1"/>
    <property type="molecule type" value="Genomic_DNA"/>
</dbReference>
<protein>
    <recommendedName>
        <fullName evidence="3">Uracil-DNA glycosylase-like domain-containing protein</fullName>
    </recommendedName>
</protein>
<evidence type="ECO:0000313" key="1">
    <source>
        <dbReference type="EMBL" id="GGZ67215.1"/>
    </source>
</evidence>
<proteinExistence type="predicted"/>
<organism evidence="1 2">
    <name type="scientific">Algibacter mikhailovii</name>
    <dbReference type="NCBI Taxonomy" id="425498"/>
    <lineage>
        <taxon>Bacteria</taxon>
        <taxon>Pseudomonadati</taxon>
        <taxon>Bacteroidota</taxon>
        <taxon>Flavobacteriia</taxon>
        <taxon>Flavobacteriales</taxon>
        <taxon>Flavobacteriaceae</taxon>
        <taxon>Algibacter</taxon>
    </lineage>
</organism>
<evidence type="ECO:0000313" key="2">
    <source>
        <dbReference type="Proteomes" id="UP000636004"/>
    </source>
</evidence>
<keyword evidence="2" id="KW-1185">Reference proteome</keyword>
<dbReference type="RefSeq" id="WP_189358193.1">
    <property type="nucleotide sequence ID" value="NZ_BMWZ01000001.1"/>
</dbReference>
<dbReference type="Proteomes" id="UP000636004">
    <property type="component" value="Unassembled WGS sequence"/>
</dbReference>
<dbReference type="SUPFAM" id="SSF52141">
    <property type="entry name" value="Uracil-DNA glycosylase-like"/>
    <property type="match status" value="1"/>
</dbReference>
<reference evidence="1" key="2">
    <citation type="submission" date="2020-09" db="EMBL/GenBank/DDBJ databases">
        <authorList>
            <person name="Sun Q."/>
            <person name="Kim S."/>
        </authorList>
    </citation>
    <scope>NUCLEOTIDE SEQUENCE</scope>
    <source>
        <strain evidence="1">KCTC 12710</strain>
    </source>
</reference>